<dbReference type="InterPro" id="IPR001182">
    <property type="entry name" value="FtsW/RodA"/>
</dbReference>
<comment type="caution">
    <text evidence="7">The sequence shown here is derived from an EMBL/GenBank/DDBJ whole genome shotgun (WGS) entry which is preliminary data.</text>
</comment>
<dbReference type="Pfam" id="PF01098">
    <property type="entry name" value="FTSW_RODA_SPOVE"/>
    <property type="match status" value="1"/>
</dbReference>
<evidence type="ECO:0000313" key="8">
    <source>
        <dbReference type="Proteomes" id="UP000230935"/>
    </source>
</evidence>
<dbReference type="EMBL" id="PEZZ01000002">
    <property type="protein sequence ID" value="PIS05578.1"/>
    <property type="molecule type" value="Genomic_DNA"/>
</dbReference>
<dbReference type="AlphaFoldDB" id="A0A2H0W2K1"/>
<feature type="transmembrane region" description="Helical" evidence="6">
    <location>
        <begin position="142"/>
        <end position="160"/>
    </location>
</feature>
<evidence type="ECO:0000256" key="2">
    <source>
        <dbReference type="ARBA" id="ARBA00022692"/>
    </source>
</evidence>
<feature type="transmembrane region" description="Helical" evidence="6">
    <location>
        <begin position="82"/>
        <end position="100"/>
    </location>
</feature>
<keyword evidence="3" id="KW-0133">Cell shape</keyword>
<keyword evidence="4 6" id="KW-1133">Transmembrane helix</keyword>
<dbReference type="PANTHER" id="PTHR30474">
    <property type="entry name" value="CELL CYCLE PROTEIN"/>
    <property type="match status" value="1"/>
</dbReference>
<dbReference type="GO" id="GO:0051301">
    <property type="term" value="P:cell division"/>
    <property type="evidence" value="ECO:0007669"/>
    <property type="project" value="InterPro"/>
</dbReference>
<evidence type="ECO:0008006" key="9">
    <source>
        <dbReference type="Google" id="ProtNLM"/>
    </source>
</evidence>
<accession>A0A2H0W2K1</accession>
<feature type="transmembrane region" description="Helical" evidence="6">
    <location>
        <begin position="278"/>
        <end position="299"/>
    </location>
</feature>
<protein>
    <recommendedName>
        <fullName evidence="9">Rod shape-determining protein RodA</fullName>
    </recommendedName>
</protein>
<dbReference type="GO" id="GO:0015648">
    <property type="term" value="F:lipid-linked peptidoglycan transporter activity"/>
    <property type="evidence" value="ECO:0007669"/>
    <property type="project" value="TreeGrafter"/>
</dbReference>
<evidence type="ECO:0000256" key="5">
    <source>
        <dbReference type="ARBA" id="ARBA00023136"/>
    </source>
</evidence>
<dbReference type="GO" id="GO:0032153">
    <property type="term" value="C:cell division site"/>
    <property type="evidence" value="ECO:0007669"/>
    <property type="project" value="TreeGrafter"/>
</dbReference>
<reference evidence="8" key="1">
    <citation type="submission" date="2017-09" db="EMBL/GenBank/DDBJ databases">
        <title>Depth-based differentiation of microbial function through sediment-hosted aquifers and enrichment of novel symbionts in the deep terrestrial subsurface.</title>
        <authorList>
            <person name="Probst A.J."/>
            <person name="Ladd B."/>
            <person name="Jarett J.K."/>
            <person name="Geller-Mcgrath D.E."/>
            <person name="Sieber C.M.K."/>
            <person name="Emerson J.B."/>
            <person name="Anantharaman K."/>
            <person name="Thomas B.C."/>
            <person name="Malmstrom R."/>
            <person name="Stieglmeier M."/>
            <person name="Klingl A."/>
            <person name="Woyke T."/>
            <person name="Ryan C.M."/>
            <person name="Banfield J.F."/>
        </authorList>
    </citation>
    <scope>NUCLEOTIDE SEQUENCE [LARGE SCALE GENOMIC DNA]</scope>
</reference>
<comment type="subcellular location">
    <subcellularLocation>
        <location evidence="1">Membrane</location>
        <topology evidence="1">Multi-pass membrane protein</topology>
    </subcellularLocation>
</comment>
<keyword evidence="2 6" id="KW-0812">Transmembrane</keyword>
<name>A0A2H0W2K1_9BACT</name>
<evidence type="ECO:0000256" key="6">
    <source>
        <dbReference type="SAM" id="Phobius"/>
    </source>
</evidence>
<feature type="transmembrane region" description="Helical" evidence="6">
    <location>
        <begin position="54"/>
        <end position="75"/>
    </location>
</feature>
<feature type="transmembrane region" description="Helical" evidence="6">
    <location>
        <begin position="190"/>
        <end position="208"/>
    </location>
</feature>
<gene>
    <name evidence="7" type="ORF">COT81_00245</name>
</gene>
<feature type="transmembrane region" description="Helical" evidence="6">
    <location>
        <begin position="342"/>
        <end position="367"/>
    </location>
</feature>
<feature type="transmembrane region" description="Helical" evidence="6">
    <location>
        <begin position="20"/>
        <end position="42"/>
    </location>
</feature>
<feature type="transmembrane region" description="Helical" evidence="6">
    <location>
        <begin position="311"/>
        <end position="330"/>
    </location>
</feature>
<proteinExistence type="predicted"/>
<feature type="transmembrane region" description="Helical" evidence="6">
    <location>
        <begin position="166"/>
        <end position="183"/>
    </location>
</feature>
<evidence type="ECO:0000256" key="3">
    <source>
        <dbReference type="ARBA" id="ARBA00022960"/>
    </source>
</evidence>
<sequence length="374" mass="41519">MTKEKMLRKIFWQLRFLDWYLLGSIFILLTLSGVSIFSVALSQPQTHMVFFQKQLIFIALGVLAMLVTVFIGFDWVEQYSMYLYAAAVILLLGVLFFGVTRGGTTGWYDIFGLTFQPVEIAKLILVFWLAHLITRGMNKYSNLQLIALSGAGAFILFLLVALQPDFGSAVIIFLLWWILWLIVGMGRWHFLVVLACLVVGGALVWTFALNDIQRQRVFTFANPTVDVYGAGYNVRQAKIAIGAGGLLGRGVGFGTQTQLKFLPAAQTDFIFAVIAEELGLLGTGLVVLCFGVIFLRLYIIATKTNNDYYSLVVFGILIIFFSQFFINIGMNLGLLPVTGIPLPFVSAGGSFLIVSLVFIGLAESVFIRSVKYKI</sequence>
<evidence type="ECO:0000313" key="7">
    <source>
        <dbReference type="EMBL" id="PIS05578.1"/>
    </source>
</evidence>
<dbReference type="PANTHER" id="PTHR30474:SF1">
    <property type="entry name" value="PEPTIDOGLYCAN GLYCOSYLTRANSFERASE MRDB"/>
    <property type="match status" value="1"/>
</dbReference>
<keyword evidence="5 6" id="KW-0472">Membrane</keyword>
<organism evidence="7 8">
    <name type="scientific">Candidatus Buchananbacteria bacterium CG10_big_fil_rev_8_21_14_0_10_42_9</name>
    <dbReference type="NCBI Taxonomy" id="1974526"/>
    <lineage>
        <taxon>Bacteria</taxon>
        <taxon>Candidatus Buchananiibacteriota</taxon>
    </lineage>
</organism>
<dbReference type="GO" id="GO:0008360">
    <property type="term" value="P:regulation of cell shape"/>
    <property type="evidence" value="ECO:0007669"/>
    <property type="project" value="UniProtKB-KW"/>
</dbReference>
<dbReference type="Proteomes" id="UP000230935">
    <property type="component" value="Unassembled WGS sequence"/>
</dbReference>
<evidence type="ECO:0000256" key="4">
    <source>
        <dbReference type="ARBA" id="ARBA00022989"/>
    </source>
</evidence>
<dbReference type="GO" id="GO:0005886">
    <property type="term" value="C:plasma membrane"/>
    <property type="evidence" value="ECO:0007669"/>
    <property type="project" value="TreeGrafter"/>
</dbReference>
<evidence type="ECO:0000256" key="1">
    <source>
        <dbReference type="ARBA" id="ARBA00004141"/>
    </source>
</evidence>
<feature type="transmembrane region" description="Helical" evidence="6">
    <location>
        <begin position="106"/>
        <end position="130"/>
    </location>
</feature>